<dbReference type="Proteomes" id="UP000774804">
    <property type="component" value="Unassembled WGS sequence"/>
</dbReference>
<dbReference type="STRING" id="29920.A0A329T571"/>
<gene>
    <name evidence="6" type="ORF">JG687_00000187</name>
    <name evidence="7" type="ORF">PC110_g805</name>
    <name evidence="1" type="ORF">PC113_g2406</name>
    <name evidence="2" type="ORF">PC115_g1838</name>
    <name evidence="3" type="ORF">PC117_g1849</name>
    <name evidence="4" type="ORF">PC118_g1290</name>
    <name evidence="5" type="ORF">PC129_g621</name>
</gene>
<sequence length="58" mass="6582">MMLVDSDENAWNRKAEGPQEDMQWVFEGGEACTIKEADDNSIDVMYDHWSECLSEAPG</sequence>
<reference evidence="6" key="3">
    <citation type="submission" date="2021-01" db="EMBL/GenBank/DDBJ databases">
        <title>Phytophthora aleatoria, a newly-described species from Pinus radiata is distinct from Phytophthora cactorum isolates based on comparative genomics.</title>
        <authorList>
            <person name="Mcdougal R."/>
            <person name="Panda P."/>
            <person name="Williams N."/>
            <person name="Studholme D.J."/>
        </authorList>
    </citation>
    <scope>NUCLEOTIDE SEQUENCE</scope>
    <source>
        <strain evidence="6">NZFS 3830</strain>
    </source>
</reference>
<dbReference type="EMBL" id="RCMV01000009">
    <property type="protein sequence ID" value="KAG3228822.1"/>
    <property type="molecule type" value="Genomic_DNA"/>
</dbReference>
<dbReference type="Proteomes" id="UP000760860">
    <property type="component" value="Unassembled WGS sequence"/>
</dbReference>
<dbReference type="EMBL" id="JAENGZ010000003">
    <property type="protein sequence ID" value="KAG6974774.1"/>
    <property type="molecule type" value="Genomic_DNA"/>
</dbReference>
<accession>A0A329T571</accession>
<evidence type="ECO:0000313" key="5">
    <source>
        <dbReference type="EMBL" id="KAG3228822.1"/>
    </source>
</evidence>
<dbReference type="VEuPathDB" id="FungiDB:PC110_g805"/>
<evidence type="ECO:0000313" key="8">
    <source>
        <dbReference type="Proteomes" id="UP000251314"/>
    </source>
</evidence>
<comment type="caution">
    <text evidence="7">The sequence shown here is derived from an EMBL/GenBank/DDBJ whole genome shotgun (WGS) entry which is preliminary data.</text>
</comment>
<dbReference type="EMBL" id="RCML01000015">
    <property type="protein sequence ID" value="KAG2998515.1"/>
    <property type="molecule type" value="Genomic_DNA"/>
</dbReference>
<dbReference type="EMBL" id="RCMI01000025">
    <property type="protein sequence ID" value="KAG2941611.1"/>
    <property type="molecule type" value="Genomic_DNA"/>
</dbReference>
<proteinExistence type="predicted"/>
<reference evidence="7 8" key="1">
    <citation type="submission" date="2018-01" db="EMBL/GenBank/DDBJ databases">
        <title>Draft genome of the strawberry crown rot pathogen Phytophthora cactorum.</title>
        <authorList>
            <person name="Armitage A.D."/>
            <person name="Lysoe E."/>
            <person name="Nellist C.F."/>
            <person name="Harrison R.J."/>
            <person name="Brurberg M.B."/>
        </authorList>
    </citation>
    <scope>NUCLEOTIDE SEQUENCE [LARGE SCALE GENOMIC DNA]</scope>
    <source>
        <strain evidence="7 8">10300</strain>
    </source>
</reference>
<name>A0A329T571_9STRA</name>
<dbReference type="Proteomes" id="UP000251314">
    <property type="component" value="Unassembled WGS sequence"/>
</dbReference>
<evidence type="ECO:0000313" key="4">
    <source>
        <dbReference type="EMBL" id="KAG2998515.1"/>
    </source>
</evidence>
<dbReference type="Proteomes" id="UP000688947">
    <property type="component" value="Unassembled WGS sequence"/>
</dbReference>
<dbReference type="Proteomes" id="UP000697107">
    <property type="component" value="Unassembled WGS sequence"/>
</dbReference>
<evidence type="ECO:0000313" key="3">
    <source>
        <dbReference type="EMBL" id="KAG2953601.1"/>
    </source>
</evidence>
<dbReference type="EMBL" id="RCMK01000023">
    <property type="protein sequence ID" value="KAG2953601.1"/>
    <property type="molecule type" value="Genomic_DNA"/>
</dbReference>
<dbReference type="EMBL" id="RCMG01000033">
    <property type="protein sequence ID" value="KAG2866892.1"/>
    <property type="molecule type" value="Genomic_DNA"/>
</dbReference>
<protein>
    <submittedName>
        <fullName evidence="7">Uncharacterized protein</fullName>
    </submittedName>
</protein>
<evidence type="ECO:0000313" key="6">
    <source>
        <dbReference type="EMBL" id="KAG6974774.1"/>
    </source>
</evidence>
<evidence type="ECO:0000313" key="2">
    <source>
        <dbReference type="EMBL" id="KAG2941611.1"/>
    </source>
</evidence>
<evidence type="ECO:0000313" key="1">
    <source>
        <dbReference type="EMBL" id="KAG2866892.1"/>
    </source>
</evidence>
<dbReference type="EMBL" id="MJFZ01000008">
    <property type="protein sequence ID" value="RAW43082.1"/>
    <property type="molecule type" value="Genomic_DNA"/>
</dbReference>
<dbReference type="Proteomes" id="UP000735874">
    <property type="component" value="Unassembled WGS sequence"/>
</dbReference>
<dbReference type="Proteomes" id="UP000736787">
    <property type="component" value="Unassembled WGS sequence"/>
</dbReference>
<evidence type="ECO:0000313" key="7">
    <source>
        <dbReference type="EMBL" id="RAW43082.1"/>
    </source>
</evidence>
<dbReference type="AlphaFoldDB" id="A0A329T571"/>
<dbReference type="OrthoDB" id="88460at2759"/>
<reference evidence="1" key="2">
    <citation type="submission" date="2018-10" db="EMBL/GenBank/DDBJ databases">
        <title>Effector identification in a new, highly contiguous assembly of the strawberry crown rot pathogen Phytophthora cactorum.</title>
        <authorList>
            <person name="Armitage A.D."/>
            <person name="Nellist C.F."/>
            <person name="Bates H."/>
            <person name="Vickerstaff R.J."/>
            <person name="Harrison R.J."/>
        </authorList>
    </citation>
    <scope>NUCLEOTIDE SEQUENCE</scope>
    <source>
        <strain evidence="1">15-7</strain>
        <strain evidence="2">4032</strain>
        <strain evidence="3">4040</strain>
        <strain evidence="4">P415</strain>
        <strain evidence="5">P421</strain>
    </source>
</reference>
<organism evidence="7 8">
    <name type="scientific">Phytophthora cactorum</name>
    <dbReference type="NCBI Taxonomy" id="29920"/>
    <lineage>
        <taxon>Eukaryota</taxon>
        <taxon>Sar</taxon>
        <taxon>Stramenopiles</taxon>
        <taxon>Oomycota</taxon>
        <taxon>Peronosporomycetes</taxon>
        <taxon>Peronosporales</taxon>
        <taxon>Peronosporaceae</taxon>
        <taxon>Phytophthora</taxon>
    </lineage>
</organism>
<keyword evidence="8" id="KW-1185">Reference proteome</keyword>